<organism evidence="3 4">
    <name type="scientific">Streptomyces anatolicus</name>
    <dbReference type="NCBI Taxonomy" id="2675858"/>
    <lineage>
        <taxon>Bacteria</taxon>
        <taxon>Bacillati</taxon>
        <taxon>Actinomycetota</taxon>
        <taxon>Actinomycetes</taxon>
        <taxon>Kitasatosporales</taxon>
        <taxon>Streptomycetaceae</taxon>
        <taxon>Streptomyces</taxon>
    </lineage>
</organism>
<dbReference type="InterPro" id="IPR024344">
    <property type="entry name" value="MDMPI_metal-binding"/>
</dbReference>
<dbReference type="Pfam" id="PF11716">
    <property type="entry name" value="MDMPI_N"/>
    <property type="match status" value="1"/>
</dbReference>
<dbReference type="GO" id="GO:0016853">
    <property type="term" value="F:isomerase activity"/>
    <property type="evidence" value="ECO:0007669"/>
    <property type="project" value="UniProtKB-KW"/>
</dbReference>
<dbReference type="Pfam" id="PF07398">
    <property type="entry name" value="MDMPI_C"/>
    <property type="match status" value="1"/>
</dbReference>
<feature type="domain" description="Mycothiol-dependent maleylpyruvate isomerase metal-binding" evidence="2">
    <location>
        <begin position="16"/>
        <end position="141"/>
    </location>
</feature>
<dbReference type="Proteomes" id="UP001197114">
    <property type="component" value="Unassembled WGS sequence"/>
</dbReference>
<gene>
    <name evidence="3" type="ORF">GKQ77_29080</name>
</gene>
<dbReference type="PANTHER" id="PTHR40758">
    <property type="entry name" value="CONSERVED PROTEIN"/>
    <property type="match status" value="1"/>
</dbReference>
<feature type="domain" description="MDMPI C-terminal" evidence="1">
    <location>
        <begin position="154"/>
        <end position="260"/>
    </location>
</feature>
<protein>
    <submittedName>
        <fullName evidence="3">Maleylpyruvate isomerase family mycothiol-dependent enzyme</fullName>
    </submittedName>
</protein>
<keyword evidence="3" id="KW-0413">Isomerase</keyword>
<dbReference type="EMBL" id="WMBF01000545">
    <property type="protein sequence ID" value="MBW5425564.1"/>
    <property type="molecule type" value="Genomic_DNA"/>
</dbReference>
<evidence type="ECO:0000313" key="3">
    <source>
        <dbReference type="EMBL" id="MBW5425564.1"/>
    </source>
</evidence>
<evidence type="ECO:0000259" key="1">
    <source>
        <dbReference type="Pfam" id="PF07398"/>
    </source>
</evidence>
<accession>A0ABS6YVY1</accession>
<keyword evidence="4" id="KW-1185">Reference proteome</keyword>
<dbReference type="SUPFAM" id="SSF109854">
    <property type="entry name" value="DinB/YfiT-like putative metalloenzymes"/>
    <property type="match status" value="1"/>
</dbReference>
<dbReference type="InterPro" id="IPR010872">
    <property type="entry name" value="MDMPI_C-term_domain"/>
</dbReference>
<dbReference type="InterPro" id="IPR034660">
    <property type="entry name" value="DinB/YfiT-like"/>
</dbReference>
<dbReference type="InterPro" id="IPR017517">
    <property type="entry name" value="Maleyloyr_isom"/>
</dbReference>
<dbReference type="PANTHER" id="PTHR40758:SF1">
    <property type="entry name" value="CONSERVED PROTEIN"/>
    <property type="match status" value="1"/>
</dbReference>
<evidence type="ECO:0000259" key="2">
    <source>
        <dbReference type="Pfam" id="PF11716"/>
    </source>
</evidence>
<reference evidence="3 4" key="1">
    <citation type="submission" date="2019-11" db="EMBL/GenBank/DDBJ databases">
        <authorList>
            <person name="Ay H."/>
        </authorList>
    </citation>
    <scope>NUCLEOTIDE SEQUENCE [LARGE SCALE GENOMIC DNA]</scope>
    <source>
        <strain evidence="3 4">BG9H</strain>
    </source>
</reference>
<dbReference type="Gene3D" id="1.20.120.450">
    <property type="entry name" value="dinb family like domain"/>
    <property type="match status" value="1"/>
</dbReference>
<comment type="caution">
    <text evidence="3">The sequence shown here is derived from an EMBL/GenBank/DDBJ whole genome shotgun (WGS) entry which is preliminary data.</text>
</comment>
<sequence length="273" mass="29633">MTRPSPSAVYDRYVTRISEQSAQLVAAVDGADAAAPVPGCPGWTLAHLLRHVGGTHSWAETIVRTRATAPVPDDQVNEVTPDADDDIATLTAWLAKSTGRLVDTLREAGQDARVWTPAPGGTPLFWARRMTYETVVHRFDASAAVGGTYTLDADVARDGLEEWLQFSTLPQAYASEAEHHALLGPDRTLHFHATDAADAPEGSGEWFIDLTKAPITLSHAHKKATTAVRGPLTDLLLLLYDRRTPTPADGIEVLGDKELLTTWTRAAGDWLRR</sequence>
<evidence type="ECO:0000313" key="4">
    <source>
        <dbReference type="Proteomes" id="UP001197114"/>
    </source>
</evidence>
<dbReference type="NCBIfam" id="TIGR03083">
    <property type="entry name" value="maleylpyruvate isomerase family mycothiol-dependent enzyme"/>
    <property type="match status" value="1"/>
</dbReference>
<proteinExistence type="predicted"/>
<dbReference type="RefSeq" id="WP_219692104.1">
    <property type="nucleotide sequence ID" value="NZ_WMBF01000545.1"/>
</dbReference>
<name>A0ABS6YVY1_9ACTN</name>